<reference evidence="3" key="2">
    <citation type="journal article" date="2021" name="PeerJ">
        <title>Extensive microbial diversity within the chicken gut microbiome revealed by metagenomics and culture.</title>
        <authorList>
            <person name="Gilroy R."/>
            <person name="Ravi A."/>
            <person name="Getino M."/>
            <person name="Pursley I."/>
            <person name="Horton D.L."/>
            <person name="Alikhan N.F."/>
            <person name="Baker D."/>
            <person name="Gharbi K."/>
            <person name="Hall N."/>
            <person name="Watson M."/>
            <person name="Adriaenssens E.M."/>
            <person name="Foster-Nyarko E."/>
            <person name="Jarju S."/>
            <person name="Secka A."/>
            <person name="Antonio M."/>
            <person name="Oren A."/>
            <person name="Chaudhuri R.R."/>
            <person name="La Ragione R."/>
            <person name="Hildebrand F."/>
            <person name="Pallen M.J."/>
        </authorList>
    </citation>
    <scope>NUCLEOTIDE SEQUENCE</scope>
    <source>
        <strain evidence="3">ChiW13-3771</strain>
    </source>
</reference>
<dbReference type="PROSITE" id="PS51201">
    <property type="entry name" value="RCK_N"/>
    <property type="match status" value="1"/>
</dbReference>
<dbReference type="Proteomes" id="UP000824201">
    <property type="component" value="Unassembled WGS sequence"/>
</dbReference>
<dbReference type="Gene3D" id="3.40.50.720">
    <property type="entry name" value="NAD(P)-binding Rossmann-like Domain"/>
    <property type="match status" value="1"/>
</dbReference>
<dbReference type="InterPro" id="IPR006037">
    <property type="entry name" value="RCK_C"/>
</dbReference>
<dbReference type="PANTHER" id="PTHR43833:SF7">
    <property type="entry name" value="KTR SYSTEM POTASSIUM UPTAKE PROTEIN C"/>
    <property type="match status" value="1"/>
</dbReference>
<dbReference type="EMBL" id="DVHN01000052">
    <property type="protein sequence ID" value="HIR88246.1"/>
    <property type="molecule type" value="Genomic_DNA"/>
</dbReference>
<dbReference type="Pfam" id="PF02080">
    <property type="entry name" value="TrkA_C"/>
    <property type="match status" value="1"/>
</dbReference>
<feature type="domain" description="RCK N-terminal" evidence="1">
    <location>
        <begin position="9"/>
        <end position="126"/>
    </location>
</feature>
<comment type="caution">
    <text evidence="3">The sequence shown here is derived from an EMBL/GenBank/DDBJ whole genome shotgun (WGS) entry which is preliminary data.</text>
</comment>
<dbReference type="GO" id="GO:0006813">
    <property type="term" value="P:potassium ion transport"/>
    <property type="evidence" value="ECO:0007669"/>
    <property type="project" value="InterPro"/>
</dbReference>
<evidence type="ECO:0000259" key="1">
    <source>
        <dbReference type="PROSITE" id="PS51201"/>
    </source>
</evidence>
<dbReference type="GO" id="GO:0008324">
    <property type="term" value="F:monoatomic cation transmembrane transporter activity"/>
    <property type="evidence" value="ECO:0007669"/>
    <property type="project" value="InterPro"/>
</dbReference>
<dbReference type="InterPro" id="IPR050721">
    <property type="entry name" value="Trk_Ktr_HKT_K-transport"/>
</dbReference>
<dbReference type="AlphaFoldDB" id="A0A9D1JD79"/>
<name>A0A9D1JD79_9FIRM</name>
<dbReference type="PROSITE" id="PS51202">
    <property type="entry name" value="RCK_C"/>
    <property type="match status" value="1"/>
</dbReference>
<dbReference type="InterPro" id="IPR036291">
    <property type="entry name" value="NAD(P)-bd_dom_sf"/>
</dbReference>
<organism evidence="3 4">
    <name type="scientific">Candidatus Fimimorpha faecalis</name>
    <dbReference type="NCBI Taxonomy" id="2840824"/>
    <lineage>
        <taxon>Bacteria</taxon>
        <taxon>Bacillati</taxon>
        <taxon>Bacillota</taxon>
        <taxon>Clostridia</taxon>
        <taxon>Eubacteriales</taxon>
        <taxon>Candidatus Fimimorpha</taxon>
    </lineage>
</organism>
<dbReference type="SUPFAM" id="SSF116726">
    <property type="entry name" value="TrkA C-terminal domain-like"/>
    <property type="match status" value="1"/>
</dbReference>
<proteinExistence type="predicted"/>
<feature type="domain" description="RCK C-terminal" evidence="2">
    <location>
        <begin position="141"/>
        <end position="225"/>
    </location>
</feature>
<sequence length="228" mass="25462">MFGMKKSEKMSYGIVGLGRFGSALTEELARSGAELLVIDKDEEKVREVRELTENALVVSNLDKRTLMETGIQNCDVAIVCIGEHMESSILTTLNLVSLGIPEVISKATSPEHGEILARLGAKVVYPERDMAIRLANRLETSRVLDFIQLSQKINISKLRIPKRCIGKTVSSIDIRARFDLNIIAIESNNNVIENVKPDYVFKEEDILIVSGSRDGVIRFTEWGEKVQK</sequence>
<gene>
    <name evidence="3" type="ORF">IAC96_04770</name>
</gene>
<evidence type="ECO:0000259" key="2">
    <source>
        <dbReference type="PROSITE" id="PS51202"/>
    </source>
</evidence>
<protein>
    <submittedName>
        <fullName evidence="3">TrkA family potassium uptake protein</fullName>
    </submittedName>
</protein>
<dbReference type="SUPFAM" id="SSF51735">
    <property type="entry name" value="NAD(P)-binding Rossmann-fold domains"/>
    <property type="match status" value="1"/>
</dbReference>
<accession>A0A9D1JD79</accession>
<dbReference type="InterPro" id="IPR036721">
    <property type="entry name" value="RCK_C_sf"/>
</dbReference>
<dbReference type="InterPro" id="IPR003148">
    <property type="entry name" value="RCK_N"/>
</dbReference>
<evidence type="ECO:0000313" key="3">
    <source>
        <dbReference type="EMBL" id="HIR88246.1"/>
    </source>
</evidence>
<reference evidence="3" key="1">
    <citation type="submission" date="2020-10" db="EMBL/GenBank/DDBJ databases">
        <authorList>
            <person name="Gilroy R."/>
        </authorList>
    </citation>
    <scope>NUCLEOTIDE SEQUENCE</scope>
    <source>
        <strain evidence="3">ChiW13-3771</strain>
    </source>
</reference>
<dbReference type="Pfam" id="PF02254">
    <property type="entry name" value="TrkA_N"/>
    <property type="match status" value="1"/>
</dbReference>
<dbReference type="Gene3D" id="3.30.70.1450">
    <property type="entry name" value="Regulator of K+ conductance, C-terminal domain"/>
    <property type="match status" value="1"/>
</dbReference>
<dbReference type="PANTHER" id="PTHR43833">
    <property type="entry name" value="POTASSIUM CHANNEL PROTEIN 2-RELATED-RELATED"/>
    <property type="match status" value="1"/>
</dbReference>
<evidence type="ECO:0000313" key="4">
    <source>
        <dbReference type="Proteomes" id="UP000824201"/>
    </source>
</evidence>